<reference evidence="2 3" key="1">
    <citation type="submission" date="2019-04" db="EMBL/GenBank/DDBJ databases">
        <title>Altererythrobacter aquimixticola sp. nov., isolated from sediment of junction between the ocean and a freshwater spring.</title>
        <authorList>
            <person name="Yoon J.-H."/>
        </authorList>
    </citation>
    <scope>NUCLEOTIDE SEQUENCE [LARGE SCALE GENOMIC DNA]</scope>
    <source>
        <strain evidence="2 3">SSKS-13</strain>
    </source>
</reference>
<evidence type="ECO:0000313" key="3">
    <source>
        <dbReference type="Proteomes" id="UP000309389"/>
    </source>
</evidence>
<feature type="transmembrane region" description="Helical" evidence="1">
    <location>
        <begin position="102"/>
        <end position="126"/>
    </location>
</feature>
<dbReference type="RefSeq" id="WP_136694210.1">
    <property type="nucleotide sequence ID" value="NZ_SSHH01000003.1"/>
</dbReference>
<organism evidence="2 3">
    <name type="scientific">Alteraurantiacibacter aquimixticola</name>
    <dbReference type="NCBI Taxonomy" id="2489173"/>
    <lineage>
        <taxon>Bacteria</taxon>
        <taxon>Pseudomonadati</taxon>
        <taxon>Pseudomonadota</taxon>
        <taxon>Alphaproteobacteria</taxon>
        <taxon>Sphingomonadales</taxon>
        <taxon>Erythrobacteraceae</taxon>
        <taxon>Alteraurantiacibacter</taxon>
    </lineage>
</organism>
<feature type="transmembrane region" description="Helical" evidence="1">
    <location>
        <begin position="67"/>
        <end position="90"/>
    </location>
</feature>
<feature type="transmembrane region" description="Helical" evidence="1">
    <location>
        <begin position="40"/>
        <end position="60"/>
    </location>
</feature>
<dbReference type="Proteomes" id="UP000309389">
    <property type="component" value="Unassembled WGS sequence"/>
</dbReference>
<sequence length="196" mass="20387">MEMQNTRASQVVSAALILTVVTQIAYMALGASGQSHIAYPIWRTEALLGLVVAVAGFVIARRDALVGGCLVAGGIFNLIQTGMGLTLFYQLGYGGEGEPNPVFMPVLGFSFFLYFAAKAAFGIAAVELGRQLWRRAAGAWRIAGLLAAITGVAALLVNATAMAIGMRVVFPAGATGTVATFFLALCLLAKLPSEAD</sequence>
<evidence type="ECO:0008006" key="4">
    <source>
        <dbReference type="Google" id="ProtNLM"/>
    </source>
</evidence>
<protein>
    <recommendedName>
        <fullName evidence="4">Thiamine biosynthesis protein ThiC</fullName>
    </recommendedName>
</protein>
<dbReference type="AlphaFoldDB" id="A0A4T3F4U3"/>
<feature type="transmembrane region" description="Helical" evidence="1">
    <location>
        <begin position="138"/>
        <end position="157"/>
    </location>
</feature>
<gene>
    <name evidence="2" type="ORF">E5222_13040</name>
</gene>
<accession>A0A4T3F4U3</accession>
<keyword evidence="1" id="KW-0812">Transmembrane</keyword>
<dbReference type="EMBL" id="SSHH01000003">
    <property type="protein sequence ID" value="TIX49733.1"/>
    <property type="molecule type" value="Genomic_DNA"/>
</dbReference>
<feature type="transmembrane region" description="Helical" evidence="1">
    <location>
        <begin position="169"/>
        <end position="189"/>
    </location>
</feature>
<keyword evidence="3" id="KW-1185">Reference proteome</keyword>
<comment type="caution">
    <text evidence="2">The sequence shown here is derived from an EMBL/GenBank/DDBJ whole genome shotgun (WGS) entry which is preliminary data.</text>
</comment>
<keyword evidence="1" id="KW-1133">Transmembrane helix</keyword>
<name>A0A4T3F4U3_9SPHN</name>
<evidence type="ECO:0000256" key="1">
    <source>
        <dbReference type="SAM" id="Phobius"/>
    </source>
</evidence>
<dbReference type="OrthoDB" id="6383392at2"/>
<keyword evidence="1" id="KW-0472">Membrane</keyword>
<proteinExistence type="predicted"/>
<evidence type="ECO:0000313" key="2">
    <source>
        <dbReference type="EMBL" id="TIX49733.1"/>
    </source>
</evidence>